<dbReference type="PANTHER" id="PTHR21015">
    <property type="entry name" value="UDP-N-ACETYLGLUCOSAMINE--N-ACETYLMURAMYL-(PENTAPEPTIDE) PYROPHOSPHORYL-UNDECAPRENOL N-ACETYLGLUCOSAMINE TRANSFERASE 1"/>
    <property type="match status" value="1"/>
</dbReference>
<dbReference type="Pfam" id="PF03033">
    <property type="entry name" value="Glyco_transf_28"/>
    <property type="match status" value="1"/>
</dbReference>
<dbReference type="CDD" id="cd03785">
    <property type="entry name" value="GT28_MurG"/>
    <property type="match status" value="1"/>
</dbReference>
<dbReference type="SUPFAM" id="SSF53756">
    <property type="entry name" value="UDP-Glycosyltransferase/glycogen phosphorylase"/>
    <property type="match status" value="1"/>
</dbReference>
<dbReference type="PROSITE" id="PS00221">
    <property type="entry name" value="MIP"/>
    <property type="match status" value="1"/>
</dbReference>
<gene>
    <name evidence="10" type="primary">murG</name>
    <name evidence="13" type="ORF">H8717_01325</name>
</gene>
<keyword evidence="4 10" id="KW-0808">Transferase</keyword>
<dbReference type="GO" id="GO:0016740">
    <property type="term" value="F:transferase activity"/>
    <property type="evidence" value="ECO:0007669"/>
    <property type="project" value="UniProtKB-KW"/>
</dbReference>
<name>A0ABR7NFG6_9FIRM</name>
<keyword evidence="1 10" id="KW-1003">Cell membrane</keyword>
<feature type="binding site" evidence="10">
    <location>
        <position position="128"/>
    </location>
    <ligand>
        <name>UDP-N-acetyl-alpha-D-glucosamine</name>
        <dbReference type="ChEBI" id="CHEBI:57705"/>
    </ligand>
</feature>
<evidence type="ECO:0000313" key="14">
    <source>
        <dbReference type="Proteomes" id="UP000658131"/>
    </source>
</evidence>
<keyword evidence="8 10" id="KW-0131">Cell cycle</keyword>
<feature type="binding site" evidence="10">
    <location>
        <position position="201"/>
    </location>
    <ligand>
        <name>UDP-N-acetyl-alpha-D-glucosamine</name>
        <dbReference type="ChEBI" id="CHEBI:57705"/>
    </ligand>
</feature>
<keyword evidence="14" id="KW-1185">Reference proteome</keyword>
<feature type="binding site" evidence="10">
    <location>
        <position position="306"/>
    </location>
    <ligand>
        <name>UDP-N-acetyl-alpha-D-glucosamine</name>
        <dbReference type="ChEBI" id="CHEBI:57705"/>
    </ligand>
</feature>
<reference evidence="13 14" key="1">
    <citation type="submission" date="2020-08" db="EMBL/GenBank/DDBJ databases">
        <title>Genome public.</title>
        <authorList>
            <person name="Liu C."/>
            <person name="Sun Q."/>
        </authorList>
    </citation>
    <scope>NUCLEOTIDE SEQUENCE [LARGE SCALE GENOMIC DNA]</scope>
    <source>
        <strain evidence="13 14">BX1</strain>
    </source>
</reference>
<protein>
    <recommendedName>
        <fullName evidence="10">UDP-N-acetylglucosamine--N-acetylmuramyl-(pentapeptide) pyrophosphoryl-undecaprenol N-acetylglucosamine transferase</fullName>
        <ecNumber evidence="10">2.4.1.227</ecNumber>
    </recommendedName>
    <alternativeName>
        <fullName evidence="10">Undecaprenyl-PP-MurNAc-pentapeptide-UDPGlcNAc GlcNAc transferase</fullName>
    </alternativeName>
</protein>
<dbReference type="Pfam" id="PF04101">
    <property type="entry name" value="Glyco_tran_28_C"/>
    <property type="match status" value="1"/>
</dbReference>
<evidence type="ECO:0000256" key="1">
    <source>
        <dbReference type="ARBA" id="ARBA00022475"/>
    </source>
</evidence>
<dbReference type="EMBL" id="JACRTB010000002">
    <property type="protein sequence ID" value="MBC8575054.1"/>
    <property type="molecule type" value="Genomic_DNA"/>
</dbReference>
<feature type="binding site" evidence="10">
    <location>
        <position position="172"/>
    </location>
    <ligand>
        <name>UDP-N-acetyl-alpha-D-glucosamine</name>
        <dbReference type="ChEBI" id="CHEBI:57705"/>
    </ligand>
</feature>
<dbReference type="InterPro" id="IPR004276">
    <property type="entry name" value="GlycoTrans_28_N"/>
</dbReference>
<evidence type="ECO:0000256" key="6">
    <source>
        <dbReference type="ARBA" id="ARBA00022984"/>
    </source>
</evidence>
<feature type="domain" description="Glycosyl transferase family 28 C-terminal" evidence="12">
    <location>
        <begin position="195"/>
        <end position="364"/>
    </location>
</feature>
<keyword evidence="9 10" id="KW-0961">Cell wall biogenesis/degradation</keyword>
<evidence type="ECO:0000256" key="9">
    <source>
        <dbReference type="ARBA" id="ARBA00023316"/>
    </source>
</evidence>
<dbReference type="RefSeq" id="WP_262398743.1">
    <property type="nucleotide sequence ID" value="NZ_JACRTB010000002.1"/>
</dbReference>
<dbReference type="PANTHER" id="PTHR21015:SF22">
    <property type="entry name" value="GLYCOSYLTRANSFERASE"/>
    <property type="match status" value="1"/>
</dbReference>
<evidence type="ECO:0000256" key="3">
    <source>
        <dbReference type="ARBA" id="ARBA00022676"/>
    </source>
</evidence>
<evidence type="ECO:0000256" key="8">
    <source>
        <dbReference type="ARBA" id="ARBA00023306"/>
    </source>
</evidence>
<comment type="subcellular location">
    <subcellularLocation>
        <location evidence="10">Cell membrane</location>
        <topology evidence="10">Peripheral membrane protein</topology>
        <orientation evidence="10">Cytoplasmic side</orientation>
    </subcellularLocation>
</comment>
<dbReference type="EC" id="2.4.1.227" evidence="10"/>
<evidence type="ECO:0000256" key="4">
    <source>
        <dbReference type="ARBA" id="ARBA00022679"/>
    </source>
</evidence>
<feature type="binding site" evidence="10">
    <location>
        <begin position="10"/>
        <end position="12"/>
    </location>
    <ligand>
        <name>UDP-N-acetyl-alpha-D-glucosamine</name>
        <dbReference type="ChEBI" id="CHEBI:57705"/>
    </ligand>
</feature>
<proteinExistence type="inferred from homology"/>
<keyword evidence="6 10" id="KW-0573">Peptidoglycan synthesis</keyword>
<comment type="catalytic activity">
    <reaction evidence="10">
        <text>di-trans,octa-cis-undecaprenyl diphospho-N-acetyl-alpha-D-muramoyl-L-alanyl-D-glutamyl-meso-2,6-diaminopimeloyl-D-alanyl-D-alanine + UDP-N-acetyl-alpha-D-glucosamine = di-trans,octa-cis-undecaprenyl diphospho-[N-acetyl-alpha-D-glucosaminyl-(1-&gt;4)]-N-acetyl-alpha-D-muramoyl-L-alanyl-D-glutamyl-meso-2,6-diaminopimeloyl-D-alanyl-D-alanine + UDP + H(+)</text>
        <dbReference type="Rhea" id="RHEA:31227"/>
        <dbReference type="ChEBI" id="CHEBI:15378"/>
        <dbReference type="ChEBI" id="CHEBI:57705"/>
        <dbReference type="ChEBI" id="CHEBI:58223"/>
        <dbReference type="ChEBI" id="CHEBI:61387"/>
        <dbReference type="ChEBI" id="CHEBI:61388"/>
        <dbReference type="EC" id="2.4.1.227"/>
    </reaction>
</comment>
<evidence type="ECO:0000256" key="7">
    <source>
        <dbReference type="ARBA" id="ARBA00023136"/>
    </source>
</evidence>
<keyword evidence="2 10" id="KW-0132">Cell division</keyword>
<keyword evidence="7 10" id="KW-0472">Membrane</keyword>
<dbReference type="InterPro" id="IPR022357">
    <property type="entry name" value="MIP_CS"/>
</dbReference>
<comment type="caution">
    <text evidence="13">The sequence shown here is derived from an EMBL/GenBank/DDBJ whole genome shotgun (WGS) entry which is preliminary data.</text>
</comment>
<organism evidence="13 14">
    <name type="scientific">Yanshouia hominis</name>
    <dbReference type="NCBI Taxonomy" id="2763673"/>
    <lineage>
        <taxon>Bacteria</taxon>
        <taxon>Bacillati</taxon>
        <taxon>Bacillota</taxon>
        <taxon>Clostridia</taxon>
        <taxon>Eubacteriales</taxon>
        <taxon>Oscillospiraceae</taxon>
        <taxon>Yanshouia</taxon>
    </lineage>
</organism>
<evidence type="ECO:0000256" key="10">
    <source>
        <dbReference type="HAMAP-Rule" id="MF_00033"/>
    </source>
</evidence>
<evidence type="ECO:0000259" key="11">
    <source>
        <dbReference type="Pfam" id="PF03033"/>
    </source>
</evidence>
<dbReference type="Proteomes" id="UP000658131">
    <property type="component" value="Unassembled WGS sequence"/>
</dbReference>
<evidence type="ECO:0000256" key="5">
    <source>
        <dbReference type="ARBA" id="ARBA00022960"/>
    </source>
</evidence>
<dbReference type="InterPro" id="IPR006009">
    <property type="entry name" value="GlcNAc_MurG"/>
</dbReference>
<evidence type="ECO:0000313" key="13">
    <source>
        <dbReference type="EMBL" id="MBC8575054.1"/>
    </source>
</evidence>
<comment type="pathway">
    <text evidence="10">Cell wall biogenesis; peptidoglycan biosynthesis.</text>
</comment>
<feature type="binding site" evidence="10">
    <location>
        <position position="261"/>
    </location>
    <ligand>
        <name>UDP-N-acetyl-alpha-D-glucosamine</name>
        <dbReference type="ChEBI" id="CHEBI:57705"/>
    </ligand>
</feature>
<keyword evidence="5 10" id="KW-0133">Cell shape</keyword>
<sequence>MKILFACGGTAGHINPALSVADSLCARYPGTEVLFAGNPKGMEARLIPKAGYPFAPIEVAGIQRKLTLENIGRNFSALCLLAKSGPRAASIIKGFGPDVVMGTGGYVSGPIVRKAHQLGCKTITHEQNAFPGVTTKLLAPDVDRLLLAMEGAAKHLHLKDPDKLRVTGNPVREAIFSADREVSRMRLGVDGRICILSFGGSLGATRINEAVADVMAWHRGKANIHHIHATGSYDHEDFLGWMRGKGLDLEGNPHLDVREYIDNMPTCLAAADLVICRAGAITLSELECAGRASILIPSPNVAENHQFHNAMELVERGAAEILEEKDLTGPTLISLLQRLTGDPARLAALGRAAASLAIRDANERIIAEILDLTGK</sequence>
<comment type="similarity">
    <text evidence="10">Belongs to the glycosyltransferase 28 family. MurG subfamily.</text>
</comment>
<comment type="function">
    <text evidence="10">Cell wall formation. Catalyzes the transfer of a GlcNAc subunit on undecaprenyl-pyrophosphoryl-MurNAc-pentapeptide (lipid intermediate I) to form undecaprenyl-pyrophosphoryl-MurNAc-(pentapeptide)GlcNAc (lipid intermediate II).</text>
</comment>
<evidence type="ECO:0000259" key="12">
    <source>
        <dbReference type="Pfam" id="PF04101"/>
    </source>
</evidence>
<dbReference type="Gene3D" id="3.40.50.2000">
    <property type="entry name" value="Glycogen Phosphorylase B"/>
    <property type="match status" value="2"/>
</dbReference>
<evidence type="ECO:0000256" key="2">
    <source>
        <dbReference type="ARBA" id="ARBA00022618"/>
    </source>
</evidence>
<accession>A0ABR7NFG6</accession>
<feature type="domain" description="Glycosyltransferase family 28 N-terminal" evidence="11">
    <location>
        <begin position="3"/>
        <end position="144"/>
    </location>
</feature>
<keyword evidence="3 10" id="KW-0328">Glycosyltransferase</keyword>
<dbReference type="InterPro" id="IPR007235">
    <property type="entry name" value="Glyco_trans_28_C"/>
</dbReference>
<comment type="caution">
    <text evidence="10">Lacks conserved residue(s) required for the propagation of feature annotation.</text>
</comment>
<dbReference type="HAMAP" id="MF_00033">
    <property type="entry name" value="MurG"/>
    <property type="match status" value="1"/>
</dbReference>